<dbReference type="Pfam" id="PF00753">
    <property type="entry name" value="Lactamase_B"/>
    <property type="match status" value="1"/>
</dbReference>
<feature type="binding site" evidence="7">
    <location>
        <position position="126"/>
    </location>
    <ligand>
        <name>Zn(2+)</name>
        <dbReference type="ChEBI" id="CHEBI:29105"/>
        <label>2</label>
    </ligand>
</feature>
<evidence type="ECO:0000256" key="7">
    <source>
        <dbReference type="HAMAP-Rule" id="MF_01374"/>
    </source>
</evidence>
<sequence length="250" mass="28482">MNLVSIPALSDNYIWLLHNHDSQCLVIDPGEADPVLQALDNRHLTPVAILLTHHHPDHVAGVVEILRHFTLPIYGPKETYDKGATHIVDEGDVVILLDHTFRVMRLPGHTLGHIGFYSAPWFFCGDTVFSAGCGRLLEGHPKQMYESLQKINQLPPDTFICAAHEYTLSNLDFAASILPQDGVIRGYKQHIKKLRLKKQPSLPTTLYVERRINLFLRCHDLRLQKALNIYPIFGAEWSVFSLLRNKKDHF</sequence>
<dbReference type="HAMAP" id="MF_01374">
    <property type="entry name" value="Glyoxalase_2"/>
    <property type="match status" value="1"/>
</dbReference>
<feature type="binding site" evidence="7">
    <location>
        <position position="109"/>
    </location>
    <ligand>
        <name>Zn(2+)</name>
        <dbReference type="ChEBI" id="CHEBI:29105"/>
        <label>1</label>
    </ligand>
</feature>
<dbReference type="KEGG" id="sect:A359_01720"/>
<dbReference type="SUPFAM" id="SSF56281">
    <property type="entry name" value="Metallo-hydrolase/oxidoreductase"/>
    <property type="match status" value="1"/>
</dbReference>
<dbReference type="PATRIC" id="fig|1199245.3.peg.209"/>
<dbReference type="InterPro" id="IPR017782">
    <property type="entry name" value="Hydroxyacylglutathione_Hdrlase"/>
</dbReference>
<keyword evidence="4 7" id="KW-0479">Metal-binding</keyword>
<evidence type="ECO:0000256" key="5">
    <source>
        <dbReference type="ARBA" id="ARBA00022801"/>
    </source>
</evidence>
<organism evidence="9 10">
    <name type="scientific">secondary endosymbiont of Ctenarytaina eucalypti</name>
    <dbReference type="NCBI Taxonomy" id="1199245"/>
    <lineage>
        <taxon>Bacteria</taxon>
        <taxon>Pseudomonadati</taxon>
        <taxon>Pseudomonadota</taxon>
        <taxon>Gammaproteobacteria</taxon>
        <taxon>Enterobacterales</taxon>
        <taxon>Enterobacteriaceae</taxon>
        <taxon>aphid secondary symbionts</taxon>
    </lineage>
</organism>
<dbReference type="PIRSF" id="PIRSF005457">
    <property type="entry name" value="Glx"/>
    <property type="match status" value="1"/>
</dbReference>
<feature type="domain" description="Metallo-beta-lactamase" evidence="8">
    <location>
        <begin position="11"/>
        <end position="164"/>
    </location>
</feature>
<dbReference type="AlphaFoldDB" id="J3Z2Y5"/>
<dbReference type="Gene3D" id="3.60.15.10">
    <property type="entry name" value="Ribonuclease Z/Hydroxyacylglutathione hydrolase-like"/>
    <property type="match status" value="1"/>
</dbReference>
<dbReference type="GO" id="GO:0004416">
    <property type="term" value="F:hydroxyacylglutathione hydrolase activity"/>
    <property type="evidence" value="ECO:0007669"/>
    <property type="project" value="UniProtKB-UniRule"/>
</dbReference>
<comment type="function">
    <text evidence="7">Thiolesterase that catalyzes the hydrolysis of S-D-lactoyl-glutathione to form glutathione and D-lactic acid.</text>
</comment>
<protein>
    <recommendedName>
        <fullName evidence="7">Hydroxyacylglutathione hydrolase</fullName>
        <ecNumber evidence="7">3.1.2.6</ecNumber>
    </recommendedName>
    <alternativeName>
        <fullName evidence="7">Glyoxalase II</fullName>
        <shortName evidence="7">Glx II</shortName>
    </alternativeName>
</protein>
<dbReference type="EC" id="3.1.2.6" evidence="7"/>
<comment type="similarity">
    <text evidence="3 7">Belongs to the metallo-beta-lactamase superfamily. Glyoxalase II family.</text>
</comment>
<dbReference type="Pfam" id="PF16123">
    <property type="entry name" value="HAGH_C"/>
    <property type="match status" value="1"/>
</dbReference>
<dbReference type="OrthoDB" id="9802248at2"/>
<dbReference type="GO" id="GO:0046872">
    <property type="term" value="F:metal ion binding"/>
    <property type="evidence" value="ECO:0007669"/>
    <property type="project" value="UniProtKB-KW"/>
</dbReference>
<dbReference type="PANTHER" id="PTHR43705:SF1">
    <property type="entry name" value="HYDROXYACYLGLUTATHIONE HYDROLASE GLOB"/>
    <property type="match status" value="1"/>
</dbReference>
<dbReference type="STRING" id="1199245.A359_01720"/>
<reference evidence="9 10" key="1">
    <citation type="journal article" date="2012" name="Mol. Biol. Evol.">
        <title>Genome reduction and co-evolution between the primary and secondary bacterial symbionts of psyllids.</title>
        <authorList>
            <person name="Sloan D.B."/>
            <person name="Moran N.A."/>
        </authorList>
    </citation>
    <scope>NUCLEOTIDE SEQUENCE [LARGE SCALE GENOMIC DNA]</scope>
    <source>
        <strain evidence="9">Ceuc_S</strain>
    </source>
</reference>
<feature type="binding site" evidence="7">
    <location>
        <position position="164"/>
    </location>
    <ligand>
        <name>Zn(2+)</name>
        <dbReference type="ChEBI" id="CHEBI:29105"/>
        <label>2</label>
    </ligand>
</feature>
<dbReference type="NCBIfam" id="TIGR03413">
    <property type="entry name" value="GSH_gloB"/>
    <property type="match status" value="1"/>
</dbReference>
<feature type="binding site" evidence="7">
    <location>
        <position position="58"/>
    </location>
    <ligand>
        <name>Zn(2+)</name>
        <dbReference type="ChEBI" id="CHEBI:29105"/>
        <label>2</label>
    </ligand>
</feature>
<dbReference type="CDD" id="cd07723">
    <property type="entry name" value="hydroxyacylglutathione_hydrolase_MBL-fold"/>
    <property type="match status" value="1"/>
</dbReference>
<evidence type="ECO:0000256" key="2">
    <source>
        <dbReference type="ARBA" id="ARBA00004963"/>
    </source>
</evidence>
<dbReference type="EMBL" id="CP003546">
    <property type="protein sequence ID" value="AFP84574.1"/>
    <property type="molecule type" value="Genomic_DNA"/>
</dbReference>
<dbReference type="RefSeq" id="WP_014887872.1">
    <property type="nucleotide sequence ID" value="NC_018419.1"/>
</dbReference>
<feature type="binding site" evidence="7">
    <location>
        <position position="53"/>
    </location>
    <ligand>
        <name>Zn(2+)</name>
        <dbReference type="ChEBI" id="CHEBI:29105"/>
        <label>1</label>
    </ligand>
</feature>
<comment type="subunit">
    <text evidence="7">Monomer.</text>
</comment>
<dbReference type="HOGENOM" id="CLU_030571_4_1_6"/>
<accession>J3Z2Y5</accession>
<evidence type="ECO:0000256" key="1">
    <source>
        <dbReference type="ARBA" id="ARBA00001623"/>
    </source>
</evidence>
<evidence type="ECO:0000256" key="3">
    <source>
        <dbReference type="ARBA" id="ARBA00006759"/>
    </source>
</evidence>
<proteinExistence type="inferred from homology"/>
<evidence type="ECO:0000259" key="8">
    <source>
        <dbReference type="SMART" id="SM00849"/>
    </source>
</evidence>
<dbReference type="InterPro" id="IPR032282">
    <property type="entry name" value="HAGH_C"/>
</dbReference>
<dbReference type="InterPro" id="IPR036866">
    <property type="entry name" value="RibonucZ/Hydroxyglut_hydro"/>
</dbReference>
<feature type="binding site" evidence="7">
    <location>
        <position position="126"/>
    </location>
    <ligand>
        <name>Zn(2+)</name>
        <dbReference type="ChEBI" id="CHEBI:29105"/>
        <label>1</label>
    </ligand>
</feature>
<feature type="binding site" evidence="7">
    <location>
        <position position="57"/>
    </location>
    <ligand>
        <name>Zn(2+)</name>
        <dbReference type="ChEBI" id="CHEBI:29105"/>
        <label>2</label>
    </ligand>
</feature>
<name>J3Z2Y5_9ENTR</name>
<dbReference type="SMART" id="SM00849">
    <property type="entry name" value="Lactamase_B"/>
    <property type="match status" value="1"/>
</dbReference>
<dbReference type="UniPathway" id="UPA00619">
    <property type="reaction ID" value="UER00676"/>
</dbReference>
<keyword evidence="10" id="KW-1185">Reference proteome</keyword>
<feature type="binding site" evidence="7">
    <location>
        <position position="55"/>
    </location>
    <ligand>
        <name>Zn(2+)</name>
        <dbReference type="ChEBI" id="CHEBI:29105"/>
        <label>1</label>
    </ligand>
</feature>
<evidence type="ECO:0000256" key="6">
    <source>
        <dbReference type="ARBA" id="ARBA00022833"/>
    </source>
</evidence>
<gene>
    <name evidence="7" type="primary">gloB</name>
    <name evidence="9" type="ORF">A359_01720</name>
</gene>
<dbReference type="InterPro" id="IPR035680">
    <property type="entry name" value="Clx_II_MBL"/>
</dbReference>
<keyword evidence="5 7" id="KW-0378">Hydrolase</keyword>
<dbReference type="InterPro" id="IPR001279">
    <property type="entry name" value="Metallo-B-lactamas"/>
</dbReference>
<evidence type="ECO:0000313" key="10">
    <source>
        <dbReference type="Proteomes" id="UP000003936"/>
    </source>
</evidence>
<evidence type="ECO:0000256" key="4">
    <source>
        <dbReference type="ARBA" id="ARBA00022723"/>
    </source>
</evidence>
<dbReference type="Proteomes" id="UP000003936">
    <property type="component" value="Chromosome"/>
</dbReference>
<comment type="catalytic activity">
    <reaction evidence="1 7">
        <text>an S-(2-hydroxyacyl)glutathione + H2O = a 2-hydroxy carboxylate + glutathione + H(+)</text>
        <dbReference type="Rhea" id="RHEA:21864"/>
        <dbReference type="ChEBI" id="CHEBI:15377"/>
        <dbReference type="ChEBI" id="CHEBI:15378"/>
        <dbReference type="ChEBI" id="CHEBI:57925"/>
        <dbReference type="ChEBI" id="CHEBI:58896"/>
        <dbReference type="ChEBI" id="CHEBI:71261"/>
        <dbReference type="EC" id="3.1.2.6"/>
    </reaction>
</comment>
<keyword evidence="6 7" id="KW-0862">Zinc</keyword>
<comment type="pathway">
    <text evidence="2 7">Secondary metabolite metabolism; methylglyoxal degradation; (R)-lactate from methylglyoxal: step 2/2.</text>
</comment>
<dbReference type="PANTHER" id="PTHR43705">
    <property type="entry name" value="HYDROXYACYLGLUTATHIONE HYDROLASE"/>
    <property type="match status" value="1"/>
</dbReference>
<comment type="cofactor">
    <cofactor evidence="7">
        <name>Zn(2+)</name>
        <dbReference type="ChEBI" id="CHEBI:29105"/>
    </cofactor>
    <text evidence="7">Binds 2 Zn(2+) ions per subunit.</text>
</comment>
<dbReference type="GO" id="GO:0019243">
    <property type="term" value="P:methylglyoxal catabolic process to D-lactate via S-lactoyl-glutathione"/>
    <property type="evidence" value="ECO:0007669"/>
    <property type="project" value="UniProtKB-UniRule"/>
</dbReference>
<evidence type="ECO:0000313" key="9">
    <source>
        <dbReference type="EMBL" id="AFP84574.1"/>
    </source>
</evidence>
<dbReference type="InterPro" id="IPR050110">
    <property type="entry name" value="Glyoxalase_II_hydrolase"/>
</dbReference>